<feature type="compositionally biased region" description="Basic and acidic residues" evidence="1">
    <location>
        <begin position="1"/>
        <end position="11"/>
    </location>
</feature>
<evidence type="ECO:0000256" key="1">
    <source>
        <dbReference type="SAM" id="MobiDB-lite"/>
    </source>
</evidence>
<feature type="region of interest" description="Disordered" evidence="1">
    <location>
        <begin position="1"/>
        <end position="50"/>
    </location>
</feature>
<comment type="caution">
    <text evidence="2">The sequence shown here is derived from an EMBL/GenBank/DDBJ whole genome shotgun (WGS) entry which is preliminary data.</text>
</comment>
<organism evidence="2 3">
    <name type="scientific">Trifolium medium</name>
    <dbReference type="NCBI Taxonomy" id="97028"/>
    <lineage>
        <taxon>Eukaryota</taxon>
        <taxon>Viridiplantae</taxon>
        <taxon>Streptophyta</taxon>
        <taxon>Embryophyta</taxon>
        <taxon>Tracheophyta</taxon>
        <taxon>Spermatophyta</taxon>
        <taxon>Magnoliopsida</taxon>
        <taxon>eudicotyledons</taxon>
        <taxon>Gunneridae</taxon>
        <taxon>Pentapetalae</taxon>
        <taxon>rosids</taxon>
        <taxon>fabids</taxon>
        <taxon>Fabales</taxon>
        <taxon>Fabaceae</taxon>
        <taxon>Papilionoideae</taxon>
        <taxon>50 kb inversion clade</taxon>
        <taxon>NPAAA clade</taxon>
        <taxon>Hologalegina</taxon>
        <taxon>IRL clade</taxon>
        <taxon>Trifolieae</taxon>
        <taxon>Trifolium</taxon>
    </lineage>
</organism>
<name>A0A392T5P1_9FABA</name>
<sequence length="50" mass="5485">VNRSSHHDASHRATMADQGRDSLSPAGSSCHDGSHRRHDMKQGSIRGSRF</sequence>
<reference evidence="2 3" key="1">
    <citation type="journal article" date="2018" name="Front. Plant Sci.">
        <title>Red Clover (Trifolium pratense) and Zigzag Clover (T. medium) - A Picture of Genomic Similarities and Differences.</title>
        <authorList>
            <person name="Dluhosova J."/>
            <person name="Istvanek J."/>
            <person name="Nedelnik J."/>
            <person name="Repkova J."/>
        </authorList>
    </citation>
    <scope>NUCLEOTIDE SEQUENCE [LARGE SCALE GENOMIC DNA]</scope>
    <source>
        <strain evidence="3">cv. 10/8</strain>
        <tissue evidence="2">Leaf</tissue>
    </source>
</reference>
<feature type="non-terminal residue" evidence="2">
    <location>
        <position position="1"/>
    </location>
</feature>
<dbReference type="EMBL" id="LXQA010511664">
    <property type="protein sequence ID" value="MCI56398.1"/>
    <property type="molecule type" value="Genomic_DNA"/>
</dbReference>
<keyword evidence="3" id="KW-1185">Reference proteome</keyword>
<dbReference type="Proteomes" id="UP000265520">
    <property type="component" value="Unassembled WGS sequence"/>
</dbReference>
<evidence type="ECO:0000313" key="3">
    <source>
        <dbReference type="Proteomes" id="UP000265520"/>
    </source>
</evidence>
<protein>
    <submittedName>
        <fullName evidence="2">Uncharacterized protein</fullName>
    </submittedName>
</protein>
<accession>A0A392T5P1</accession>
<evidence type="ECO:0000313" key="2">
    <source>
        <dbReference type="EMBL" id="MCI56398.1"/>
    </source>
</evidence>
<proteinExistence type="predicted"/>
<dbReference type="AlphaFoldDB" id="A0A392T5P1"/>